<evidence type="ECO:0000256" key="1">
    <source>
        <dbReference type="SAM" id="Phobius"/>
    </source>
</evidence>
<proteinExistence type="predicted"/>
<name>A0A9C6WFR9_DROAB</name>
<dbReference type="Proteomes" id="UP000515160">
    <property type="component" value="Chromosome 2L"/>
</dbReference>
<feature type="transmembrane region" description="Helical" evidence="1">
    <location>
        <begin position="130"/>
        <end position="152"/>
    </location>
</feature>
<dbReference type="AlphaFoldDB" id="A0A9C6WFR9"/>
<dbReference type="GeneID" id="127565045"/>
<protein>
    <submittedName>
        <fullName evidence="3">Uncharacterized protein LOC127565045</fullName>
    </submittedName>
</protein>
<dbReference type="RefSeq" id="XP_051857997.1">
    <property type="nucleotide sequence ID" value="XM_052002037.1"/>
</dbReference>
<feature type="transmembrane region" description="Helical" evidence="1">
    <location>
        <begin position="47"/>
        <end position="70"/>
    </location>
</feature>
<gene>
    <name evidence="3" type="primary">LOC127565045</name>
</gene>
<evidence type="ECO:0000313" key="2">
    <source>
        <dbReference type="Proteomes" id="UP000515160"/>
    </source>
</evidence>
<feature type="transmembrane region" description="Helical" evidence="1">
    <location>
        <begin position="17"/>
        <end position="35"/>
    </location>
</feature>
<reference evidence="3" key="1">
    <citation type="submission" date="2025-08" db="UniProtKB">
        <authorList>
            <consortium name="RefSeq"/>
        </authorList>
    </citation>
    <scope>IDENTIFICATION</scope>
    <source>
        <strain evidence="3">15112-1751.03</strain>
        <tissue evidence="3">Whole Adult</tissue>
    </source>
</reference>
<feature type="transmembrane region" description="Helical" evidence="1">
    <location>
        <begin position="90"/>
        <end position="110"/>
    </location>
</feature>
<organism evidence="2 3">
    <name type="scientific">Drosophila albomicans</name>
    <name type="common">Fruit fly</name>
    <dbReference type="NCBI Taxonomy" id="7291"/>
    <lineage>
        <taxon>Eukaryota</taxon>
        <taxon>Metazoa</taxon>
        <taxon>Ecdysozoa</taxon>
        <taxon>Arthropoda</taxon>
        <taxon>Hexapoda</taxon>
        <taxon>Insecta</taxon>
        <taxon>Pterygota</taxon>
        <taxon>Neoptera</taxon>
        <taxon>Endopterygota</taxon>
        <taxon>Diptera</taxon>
        <taxon>Brachycera</taxon>
        <taxon>Muscomorpha</taxon>
        <taxon>Ephydroidea</taxon>
        <taxon>Drosophilidae</taxon>
        <taxon>Drosophila</taxon>
    </lineage>
</organism>
<accession>A0A9C6WFR9</accession>
<keyword evidence="1" id="KW-0472">Membrane</keyword>
<keyword evidence="1" id="KW-1133">Transmembrane helix</keyword>
<sequence length="191" mass="22115">MFRLKDILLMLQSHPKCWLFIILESTVLLGIIQPFNELTYRDMPREIAYSLLYTGCAMSTFYYGYGIVLLRTTGSCNDFLCRICGASLKIWNTFSFLMMLPWSMKIYAQIDKISSCILSSINQHPNIHVIFGDIILVSQLLLLWISLIFAIIHGYNMTTGLRINQPRRNQELRAYAMALNRSLGFEMIRIP</sequence>
<dbReference type="OrthoDB" id="7865997at2759"/>
<keyword evidence="1" id="KW-0812">Transmembrane</keyword>
<evidence type="ECO:0000313" key="3">
    <source>
        <dbReference type="RefSeq" id="XP_051857997.1"/>
    </source>
</evidence>
<keyword evidence="2" id="KW-1185">Reference proteome</keyword>